<dbReference type="GO" id="GO:0030288">
    <property type="term" value="C:outer membrane-bounded periplasmic space"/>
    <property type="evidence" value="ECO:0007669"/>
    <property type="project" value="TreeGrafter"/>
</dbReference>
<evidence type="ECO:0000256" key="3">
    <source>
        <dbReference type="ARBA" id="ARBA00022729"/>
    </source>
</evidence>
<protein>
    <submittedName>
        <fullName evidence="6">Spy/CpxP family protein refolding chaperone</fullName>
    </submittedName>
</protein>
<dbReference type="InterPro" id="IPR012899">
    <property type="entry name" value="LTXXQ"/>
</dbReference>
<feature type="compositionally biased region" description="Basic and acidic residues" evidence="5">
    <location>
        <begin position="55"/>
        <end position="69"/>
    </location>
</feature>
<organism evidence="6 7">
    <name type="scientific">Staphylococcus pasteuri_A</name>
    <dbReference type="NCBI Taxonomy" id="3062664"/>
    <lineage>
        <taxon>Bacteria</taxon>
        <taxon>Bacillati</taxon>
        <taxon>Bacillota</taxon>
        <taxon>Bacilli</taxon>
        <taxon>Bacillales</taxon>
        <taxon>Staphylococcaceae</taxon>
        <taxon>Staphylococcus</taxon>
    </lineage>
</organism>
<dbReference type="PANTHER" id="PTHR38102">
    <property type="entry name" value="PERIPLASMIC CHAPERONE SPY"/>
    <property type="match status" value="1"/>
</dbReference>
<keyword evidence="7" id="KW-1185">Reference proteome</keyword>
<dbReference type="InterPro" id="IPR052211">
    <property type="entry name" value="Cpx_auxiliary_protein"/>
</dbReference>
<evidence type="ECO:0000256" key="1">
    <source>
        <dbReference type="ARBA" id="ARBA00004418"/>
    </source>
</evidence>
<dbReference type="AlphaFoldDB" id="A0AAW7YWK9"/>
<keyword evidence="3" id="KW-0732">Signal</keyword>
<proteinExistence type="inferred from homology"/>
<name>A0AAW7YWK9_9STAP</name>
<evidence type="ECO:0000313" key="6">
    <source>
        <dbReference type="EMBL" id="MDO6575544.1"/>
    </source>
</evidence>
<evidence type="ECO:0000256" key="2">
    <source>
        <dbReference type="ARBA" id="ARBA00008441"/>
    </source>
</evidence>
<evidence type="ECO:0000256" key="5">
    <source>
        <dbReference type="SAM" id="MobiDB-lite"/>
    </source>
</evidence>
<evidence type="ECO:0000256" key="4">
    <source>
        <dbReference type="ARBA" id="ARBA00022764"/>
    </source>
</evidence>
<comment type="similarity">
    <text evidence="2">Belongs to the CpxP/Spy family.</text>
</comment>
<accession>A0AAW7YWK9</accession>
<dbReference type="Proteomes" id="UP001170310">
    <property type="component" value="Unassembled WGS sequence"/>
</dbReference>
<reference evidence="6" key="1">
    <citation type="submission" date="2023-07" db="EMBL/GenBank/DDBJ databases">
        <title>Genome content predicts the carbon catabolic preferences of heterotrophic bacteria.</title>
        <authorList>
            <person name="Gralka M."/>
        </authorList>
    </citation>
    <scope>NUCLEOTIDE SEQUENCE</scope>
    <source>
        <strain evidence="6">E2R20</strain>
    </source>
</reference>
<gene>
    <name evidence="6" type="ORF">Q4528_15640</name>
</gene>
<keyword evidence="4" id="KW-0574">Periplasm</keyword>
<dbReference type="PANTHER" id="PTHR38102:SF1">
    <property type="entry name" value="PERIPLASMIC CHAPERONE SPY"/>
    <property type="match status" value="1"/>
</dbReference>
<evidence type="ECO:0000313" key="7">
    <source>
        <dbReference type="Proteomes" id="UP001170310"/>
    </source>
</evidence>
<feature type="region of interest" description="Disordered" evidence="5">
    <location>
        <begin position="50"/>
        <end position="69"/>
    </location>
</feature>
<comment type="subcellular location">
    <subcellularLocation>
        <location evidence="1">Periplasm</location>
    </subcellularLocation>
</comment>
<feature type="non-terminal residue" evidence="6">
    <location>
        <position position="69"/>
    </location>
</feature>
<dbReference type="Gene3D" id="1.20.120.1490">
    <property type="match status" value="1"/>
</dbReference>
<dbReference type="EMBL" id="JAUOQO010000842">
    <property type="protein sequence ID" value="MDO6575544.1"/>
    <property type="molecule type" value="Genomic_DNA"/>
</dbReference>
<dbReference type="Pfam" id="PF07813">
    <property type="entry name" value="LTXXQ"/>
    <property type="match status" value="1"/>
</dbReference>
<comment type="caution">
    <text evidence="6">The sequence shown here is derived from an EMBL/GenBank/DDBJ whole genome shotgun (WGS) entry which is preliminary data.</text>
</comment>
<dbReference type="GO" id="GO:0051082">
    <property type="term" value="F:unfolded protein binding"/>
    <property type="evidence" value="ECO:0007669"/>
    <property type="project" value="TreeGrafter"/>
</dbReference>
<sequence>MAIITSATFDESAAQALIDIQQAKHQTRMLNMLQAQQEIYQVLTPEQQQKYTEMSSKKMEKQQKRMDKA</sequence>